<evidence type="ECO:0000259" key="3">
    <source>
        <dbReference type="PROSITE" id="PS50822"/>
    </source>
</evidence>
<dbReference type="InterPro" id="IPR036397">
    <property type="entry name" value="RNaseH_sf"/>
</dbReference>
<dbReference type="PROSITE" id="PS50822">
    <property type="entry name" value="PIWI"/>
    <property type="match status" value="1"/>
</dbReference>
<dbReference type="InterPro" id="IPR036085">
    <property type="entry name" value="PAZ_dom_sf"/>
</dbReference>
<dbReference type="SMART" id="SM01163">
    <property type="entry name" value="DUF1785"/>
    <property type="match status" value="1"/>
</dbReference>
<dbReference type="Proteomes" id="UP000092154">
    <property type="component" value="Unassembled WGS sequence"/>
</dbReference>
<dbReference type="Pfam" id="PF02170">
    <property type="entry name" value="PAZ"/>
    <property type="match status" value="1"/>
</dbReference>
<dbReference type="InterPro" id="IPR012337">
    <property type="entry name" value="RNaseH-like_sf"/>
</dbReference>
<dbReference type="InterPro" id="IPR003100">
    <property type="entry name" value="PAZ_dom"/>
</dbReference>
<evidence type="ECO:0000313" key="4">
    <source>
        <dbReference type="EMBL" id="OAX40318.1"/>
    </source>
</evidence>
<dbReference type="Pfam" id="PF16486">
    <property type="entry name" value="ArgoN"/>
    <property type="match status" value="1"/>
</dbReference>
<feature type="compositionally biased region" description="Gly residues" evidence="1">
    <location>
        <begin position="1"/>
        <end position="16"/>
    </location>
</feature>
<dbReference type="CDD" id="cd04657">
    <property type="entry name" value="Piwi_ago-like"/>
    <property type="match status" value="1"/>
</dbReference>
<accession>A0A1B7N636</accession>
<protein>
    <submittedName>
        <fullName evidence="4">Piwi-domain-containing protein</fullName>
    </submittedName>
</protein>
<dbReference type="Gene3D" id="3.30.420.10">
    <property type="entry name" value="Ribonuclease H-like superfamily/Ribonuclease H"/>
    <property type="match status" value="1"/>
</dbReference>
<dbReference type="Pfam" id="PF16488">
    <property type="entry name" value="ArgoL2"/>
    <property type="match status" value="1"/>
</dbReference>
<dbReference type="PROSITE" id="PS50821">
    <property type="entry name" value="PAZ"/>
    <property type="match status" value="1"/>
</dbReference>
<dbReference type="InterPro" id="IPR003165">
    <property type="entry name" value="Piwi"/>
</dbReference>
<evidence type="ECO:0000313" key="5">
    <source>
        <dbReference type="Proteomes" id="UP000092154"/>
    </source>
</evidence>
<sequence length="901" mass="99909">MAYSGRGGGRGSNRGGRGFDRERGGSEVFLENQAVNINARLSDDSALIARLRSSQPDSYSAPLRPDLGTVGEHIEPRTNFFHVRIPKGPLNEYVISVTPVAFTHRINHRIFQLAEQTTAWNLAGMSGRVAHDGSTRLISARVLAQPLAIRVPYYDDGQTGPPAQGGKEYTLTITFVKKINTQDITMYLNGDAQYRSYNILPIISALNLILAAHSLWSGIKIRQARYFRSAATPSNLGGGLEAWKGFSTSVRPADGQLMVNVNVCTTAFYTPGNLAVQMKTFYFSSFGARMEFFCKGLRVTALGARKIVKCLARQNAREYSFQCDEFGGRVSMERYFFLKYHLRLKYPDLHLVDVGRRNNIYLPAEICEILPEQPFHHKLTDEQTAAMNTVACQSPNVNRNTIMDNGLRGLGFLNQGPVLTSFGVSIGANMRVVPGRILPKPGLEYANNVSPGIDDHASWNLRGVRFAAGARLENWAILLIGDCNRDEFSGPQDHALNNVINGFMTMCRTSGMHVAEEQPPVISANLPLEDTNPLRKNAIATIREALMNLKSKPSLVLVMLSNDDKNIYEGLKHLCDVYLGIVTVCVRVAKIRKEKGQLHYFANVALKVNMKMGGINHKLDENTGRWLSSVPTMVVGTDVIHPGPGSARGTPSISAVVASVDNQFAQYPAKMIVNLKDMMVARLRLFHQHGKILPQRVLVYRNSLPEGRIHIVRNGEIPEILKAFRTFDQPNKPYRPKLTIVICNKGRCTRFYPTQMNHAMNGGNPKPGTVVDRGVTAVYDFDFFLQAHGASQGTTKPTRYHVVHDEIGFRADELQGLTNTLSYMFAPATKAVSLVAPVCYANLACRRGRCYLRKLFQGVEGDATTSGSNSTDESDVQQEARALWRGVSNESNELKDTMFYL</sequence>
<dbReference type="InterPro" id="IPR032472">
    <property type="entry name" value="ArgoL2"/>
</dbReference>
<dbReference type="InterPro" id="IPR014811">
    <property type="entry name" value="ArgoL1"/>
</dbReference>
<dbReference type="EMBL" id="KV448216">
    <property type="protein sequence ID" value="OAX40318.1"/>
    <property type="molecule type" value="Genomic_DNA"/>
</dbReference>
<keyword evidence="5" id="KW-1185">Reference proteome</keyword>
<feature type="region of interest" description="Disordered" evidence="1">
    <location>
        <begin position="1"/>
        <end position="25"/>
    </location>
</feature>
<gene>
    <name evidence="4" type="ORF">K503DRAFT_768679</name>
</gene>
<dbReference type="Pfam" id="PF08699">
    <property type="entry name" value="ArgoL1"/>
    <property type="match status" value="1"/>
</dbReference>
<dbReference type="SUPFAM" id="SSF101690">
    <property type="entry name" value="PAZ domain"/>
    <property type="match status" value="1"/>
</dbReference>
<dbReference type="PANTHER" id="PTHR22891">
    <property type="entry name" value="EUKARYOTIC TRANSLATION INITIATION FACTOR 2C"/>
    <property type="match status" value="1"/>
</dbReference>
<dbReference type="OrthoDB" id="10252740at2759"/>
<dbReference type="Gene3D" id="3.40.50.2300">
    <property type="match status" value="1"/>
</dbReference>
<name>A0A1B7N636_9AGAM</name>
<evidence type="ECO:0000256" key="1">
    <source>
        <dbReference type="SAM" id="MobiDB-lite"/>
    </source>
</evidence>
<evidence type="ECO:0000259" key="2">
    <source>
        <dbReference type="PROSITE" id="PS50821"/>
    </source>
</evidence>
<dbReference type="SUPFAM" id="SSF53098">
    <property type="entry name" value="Ribonuclease H-like"/>
    <property type="match status" value="1"/>
</dbReference>
<dbReference type="InterPro" id="IPR045246">
    <property type="entry name" value="Piwi_ago-like"/>
</dbReference>
<proteinExistence type="predicted"/>
<dbReference type="Gene3D" id="2.170.260.10">
    <property type="entry name" value="paz domain"/>
    <property type="match status" value="1"/>
</dbReference>
<reference evidence="4 5" key="1">
    <citation type="submission" date="2016-06" db="EMBL/GenBank/DDBJ databases">
        <title>Comparative genomics of the ectomycorrhizal sister species Rhizopogon vinicolor and Rhizopogon vesiculosus (Basidiomycota: Boletales) reveals a divergence of the mating type B locus.</title>
        <authorList>
            <consortium name="DOE Joint Genome Institute"/>
            <person name="Mujic A.B."/>
            <person name="Kuo A."/>
            <person name="Tritt A."/>
            <person name="Lipzen A."/>
            <person name="Chen C."/>
            <person name="Johnson J."/>
            <person name="Sharma A."/>
            <person name="Barry K."/>
            <person name="Grigoriev I.V."/>
            <person name="Spatafora J.W."/>
        </authorList>
    </citation>
    <scope>NUCLEOTIDE SEQUENCE [LARGE SCALE GENOMIC DNA]</scope>
    <source>
        <strain evidence="4 5">AM-OR11-026</strain>
    </source>
</reference>
<dbReference type="InterPro" id="IPR032474">
    <property type="entry name" value="Argonaute_N"/>
</dbReference>
<dbReference type="CDD" id="cd02846">
    <property type="entry name" value="PAZ_argonaute_like"/>
    <property type="match status" value="1"/>
</dbReference>
<organism evidence="4 5">
    <name type="scientific">Rhizopogon vinicolor AM-OR11-026</name>
    <dbReference type="NCBI Taxonomy" id="1314800"/>
    <lineage>
        <taxon>Eukaryota</taxon>
        <taxon>Fungi</taxon>
        <taxon>Dikarya</taxon>
        <taxon>Basidiomycota</taxon>
        <taxon>Agaricomycotina</taxon>
        <taxon>Agaricomycetes</taxon>
        <taxon>Agaricomycetidae</taxon>
        <taxon>Boletales</taxon>
        <taxon>Suillineae</taxon>
        <taxon>Rhizopogonaceae</taxon>
        <taxon>Rhizopogon</taxon>
    </lineage>
</organism>
<dbReference type="STRING" id="1314800.A0A1B7N636"/>
<dbReference type="SMART" id="SM00950">
    <property type="entry name" value="Piwi"/>
    <property type="match status" value="1"/>
</dbReference>
<dbReference type="GO" id="GO:0003723">
    <property type="term" value="F:RNA binding"/>
    <property type="evidence" value="ECO:0007669"/>
    <property type="project" value="InterPro"/>
</dbReference>
<dbReference type="InParanoid" id="A0A1B7N636"/>
<dbReference type="AlphaFoldDB" id="A0A1B7N636"/>
<dbReference type="Pfam" id="PF02171">
    <property type="entry name" value="Piwi"/>
    <property type="match status" value="1"/>
</dbReference>
<feature type="domain" description="Piwi" evidence="3">
    <location>
        <begin position="555"/>
        <end position="853"/>
    </location>
</feature>
<feature type="domain" description="PAZ" evidence="2">
    <location>
        <begin position="282"/>
        <end position="371"/>
    </location>
</feature>